<dbReference type="Pfam" id="PF00172">
    <property type="entry name" value="Zn_clus"/>
    <property type="match status" value="1"/>
</dbReference>
<dbReference type="CDD" id="cd00067">
    <property type="entry name" value="GAL4"/>
    <property type="match status" value="1"/>
</dbReference>
<accession>A0A084B138</accession>
<dbReference type="CDD" id="cd12148">
    <property type="entry name" value="fungal_TF_MHR"/>
    <property type="match status" value="1"/>
</dbReference>
<dbReference type="AlphaFoldDB" id="A0A084B138"/>
<protein>
    <recommendedName>
        <fullName evidence="3">Zn(2)-C6 fungal-type domain-containing protein</fullName>
    </recommendedName>
</protein>
<dbReference type="InterPro" id="IPR053181">
    <property type="entry name" value="EcdB-like_regulator"/>
</dbReference>
<organism evidence="4 5">
    <name type="scientific">Stachybotrys chartarum (strain CBS 109288 / IBT 7711)</name>
    <name type="common">Toxic black mold</name>
    <name type="synonym">Stilbospora chartarum</name>
    <dbReference type="NCBI Taxonomy" id="1280523"/>
    <lineage>
        <taxon>Eukaryota</taxon>
        <taxon>Fungi</taxon>
        <taxon>Dikarya</taxon>
        <taxon>Ascomycota</taxon>
        <taxon>Pezizomycotina</taxon>
        <taxon>Sordariomycetes</taxon>
        <taxon>Hypocreomycetidae</taxon>
        <taxon>Hypocreales</taxon>
        <taxon>Stachybotryaceae</taxon>
        <taxon>Stachybotrys</taxon>
    </lineage>
</organism>
<dbReference type="EMBL" id="KL648338">
    <property type="protein sequence ID" value="KEY71267.1"/>
    <property type="molecule type" value="Genomic_DNA"/>
</dbReference>
<dbReference type="GO" id="GO:0008270">
    <property type="term" value="F:zinc ion binding"/>
    <property type="evidence" value="ECO:0007669"/>
    <property type="project" value="InterPro"/>
</dbReference>
<feature type="compositionally biased region" description="Polar residues" evidence="2">
    <location>
        <begin position="135"/>
        <end position="144"/>
    </location>
</feature>
<dbReference type="PROSITE" id="PS00463">
    <property type="entry name" value="ZN2_CY6_FUNGAL_1"/>
    <property type="match status" value="1"/>
</dbReference>
<evidence type="ECO:0000256" key="2">
    <source>
        <dbReference type="SAM" id="MobiDB-lite"/>
    </source>
</evidence>
<feature type="domain" description="Zn(2)-C6 fungal-type" evidence="3">
    <location>
        <begin position="69"/>
        <end position="99"/>
    </location>
</feature>
<gene>
    <name evidence="4" type="ORF">S7711_02373</name>
</gene>
<dbReference type="OrthoDB" id="4356994at2759"/>
<evidence type="ECO:0000313" key="4">
    <source>
        <dbReference type="EMBL" id="KEY71267.1"/>
    </source>
</evidence>
<dbReference type="SMART" id="SM00066">
    <property type="entry name" value="GAL4"/>
    <property type="match status" value="1"/>
</dbReference>
<dbReference type="PANTHER" id="PTHR47785">
    <property type="entry name" value="ZN(II)2CYS6 TRANSCRIPTION FACTOR (EUROFUNG)-RELATED-RELATED"/>
    <property type="match status" value="1"/>
</dbReference>
<dbReference type="HOGENOM" id="CLU_004835_2_2_1"/>
<keyword evidence="1" id="KW-0539">Nucleus</keyword>
<feature type="region of interest" description="Disordered" evidence="2">
    <location>
        <begin position="131"/>
        <end position="156"/>
    </location>
</feature>
<name>A0A084B138_STACB</name>
<evidence type="ECO:0000259" key="3">
    <source>
        <dbReference type="PROSITE" id="PS50048"/>
    </source>
</evidence>
<dbReference type="GO" id="GO:0000981">
    <property type="term" value="F:DNA-binding transcription factor activity, RNA polymerase II-specific"/>
    <property type="evidence" value="ECO:0007669"/>
    <property type="project" value="InterPro"/>
</dbReference>
<dbReference type="PROSITE" id="PS50048">
    <property type="entry name" value="ZN2_CY6_FUNGAL_2"/>
    <property type="match status" value="1"/>
</dbReference>
<dbReference type="SUPFAM" id="SSF57701">
    <property type="entry name" value="Zn2/Cys6 DNA-binding domain"/>
    <property type="match status" value="1"/>
</dbReference>
<keyword evidence="5" id="KW-1185">Reference proteome</keyword>
<reference evidence="4 5" key="1">
    <citation type="journal article" date="2014" name="BMC Genomics">
        <title>Comparative genome sequencing reveals chemotype-specific gene clusters in the toxigenic black mold Stachybotrys.</title>
        <authorList>
            <person name="Semeiks J."/>
            <person name="Borek D."/>
            <person name="Otwinowski Z."/>
            <person name="Grishin N.V."/>
        </authorList>
    </citation>
    <scope>NUCLEOTIDE SEQUENCE [LARGE SCALE GENOMIC DNA]</scope>
    <source>
        <strain evidence="5">CBS 109288 / IBT 7711</strain>
    </source>
</reference>
<dbReference type="Proteomes" id="UP000028045">
    <property type="component" value="Unassembled WGS sequence"/>
</dbReference>
<evidence type="ECO:0000313" key="5">
    <source>
        <dbReference type="Proteomes" id="UP000028045"/>
    </source>
</evidence>
<dbReference type="InterPro" id="IPR036864">
    <property type="entry name" value="Zn2-C6_fun-type_DNA-bd_sf"/>
</dbReference>
<evidence type="ECO:0000256" key="1">
    <source>
        <dbReference type="ARBA" id="ARBA00023242"/>
    </source>
</evidence>
<dbReference type="Gene3D" id="4.10.240.10">
    <property type="entry name" value="Zn(2)-C6 fungal-type DNA-binding domain"/>
    <property type="match status" value="1"/>
</dbReference>
<proteinExistence type="predicted"/>
<sequence>MSCPVQSSAGEVDRPEPTASSSPDSRPPKRMRSLMPGPSRIGAAPEALGLAQHDVNPSVSLQRPRRPGACERCRERKTKCDAQRPRCGYCVRRSVPCVYTDEIPEYIVGGSEILAAIGNLTRLVEQQNDRLNHLGSPQSNSSTAMPGDSPIIKVPKRSCDEQPGAVAEAPSPSHASGTTVQQVGAETVLEWDILASYRSTPCLFAGGDARECEDVSPPALRYREMLLLEARYIRGVHIKNPFLDLSELRQTILYVAENGPDWSTRTCLVALVCAIGAATQCVGETPSSEGQSVSEEVDIRLSKQFWGIATKRLGLAIGNNTVEAVQCLCLAGIWHMHHLQAVEAWRFFHLAGAAWHSVQLVKQRFPQTFDLHTPRSKCFTGMQALHFTIWKSECELLMELPLPSTSLDDVLFPHGFPDPPTSRVDGEATFDDDERTWWYYLSEIAARHLLNRISYTIHDVPEFPTSHNIQKMLRRAEMMETQIHNWYLSLPSLLHFDIPTELDVPSMTDDLALILRHRYLGLREYVGRPFVKLCVDYSLHDIEPSLRSRVTSLASQSVHYCITKILQLKPFRHQGTWFSMRQMLTSTLVLCAVCLAQHRSDRVAAGAILFPPGWLPKIRESLTQLESSFWNEENGGGKALYSVIRSALSVCANFNAQDSATSVSGAASEKSISANHVNVSG</sequence>
<dbReference type="InterPro" id="IPR001138">
    <property type="entry name" value="Zn2Cys6_DnaBD"/>
</dbReference>
<feature type="region of interest" description="Disordered" evidence="2">
    <location>
        <begin position="1"/>
        <end position="43"/>
    </location>
</feature>
<dbReference type="PANTHER" id="PTHR47785:SF5">
    <property type="entry name" value="ZN(II)2CYS6 TRANSCRIPTION FACTOR (EUROFUNG)"/>
    <property type="match status" value="1"/>
</dbReference>